<keyword evidence="1" id="KW-0472">Membrane</keyword>
<organism evidence="2">
    <name type="scientific">marine metagenome</name>
    <dbReference type="NCBI Taxonomy" id="408172"/>
    <lineage>
        <taxon>unclassified sequences</taxon>
        <taxon>metagenomes</taxon>
        <taxon>ecological metagenomes</taxon>
    </lineage>
</organism>
<proteinExistence type="predicted"/>
<keyword evidence="1" id="KW-1133">Transmembrane helix</keyword>
<evidence type="ECO:0000256" key="1">
    <source>
        <dbReference type="SAM" id="Phobius"/>
    </source>
</evidence>
<dbReference type="EMBL" id="UINC01003564">
    <property type="protein sequence ID" value="SVA07427.1"/>
    <property type="molecule type" value="Genomic_DNA"/>
</dbReference>
<sequence>AAASTGTVVVFIGTSTGTVVVFIGTATGAVVDTLRYGRRRHRRRGL</sequence>
<keyword evidence="1" id="KW-0812">Transmembrane</keyword>
<feature type="transmembrane region" description="Helical" evidence="1">
    <location>
        <begin position="6"/>
        <end position="34"/>
    </location>
</feature>
<gene>
    <name evidence="2" type="ORF">METZ01_LOCUS60281</name>
</gene>
<accession>A0A381SYF7</accession>
<dbReference type="AlphaFoldDB" id="A0A381SYF7"/>
<protein>
    <submittedName>
        <fullName evidence="2">Uncharacterized protein</fullName>
    </submittedName>
</protein>
<reference evidence="2" key="1">
    <citation type="submission" date="2018-05" db="EMBL/GenBank/DDBJ databases">
        <authorList>
            <person name="Lanie J.A."/>
            <person name="Ng W.-L."/>
            <person name="Kazmierczak K.M."/>
            <person name="Andrzejewski T.M."/>
            <person name="Davidsen T.M."/>
            <person name="Wayne K.J."/>
            <person name="Tettelin H."/>
            <person name="Glass J.I."/>
            <person name="Rusch D."/>
            <person name="Podicherti R."/>
            <person name="Tsui H.-C.T."/>
            <person name="Winkler M.E."/>
        </authorList>
    </citation>
    <scope>NUCLEOTIDE SEQUENCE</scope>
</reference>
<name>A0A381SYF7_9ZZZZ</name>
<evidence type="ECO:0000313" key="2">
    <source>
        <dbReference type="EMBL" id="SVA07427.1"/>
    </source>
</evidence>
<feature type="non-terminal residue" evidence="2">
    <location>
        <position position="1"/>
    </location>
</feature>